<dbReference type="InterPro" id="IPR037185">
    <property type="entry name" value="EmrE-like"/>
</dbReference>
<name>A0ABZ0RUJ8_9BACI</name>
<proteinExistence type="inferred from homology"/>
<dbReference type="RefSeq" id="WP_319836179.1">
    <property type="nucleotide sequence ID" value="NZ_CP137624.1"/>
</dbReference>
<dbReference type="EMBL" id="CP137624">
    <property type="protein sequence ID" value="WPK11084.1"/>
    <property type="molecule type" value="Genomic_DNA"/>
</dbReference>
<feature type="domain" description="EamA" evidence="7">
    <location>
        <begin position="162"/>
        <end position="293"/>
    </location>
</feature>
<organism evidence="8 9">
    <name type="scientific">Lysinibacillus louembei</name>
    <dbReference type="NCBI Taxonomy" id="1470088"/>
    <lineage>
        <taxon>Bacteria</taxon>
        <taxon>Bacillati</taxon>
        <taxon>Bacillota</taxon>
        <taxon>Bacilli</taxon>
        <taxon>Bacillales</taxon>
        <taxon>Bacillaceae</taxon>
        <taxon>Lysinibacillus</taxon>
    </lineage>
</organism>
<protein>
    <submittedName>
        <fullName evidence="8">EamA family transporter</fullName>
    </submittedName>
</protein>
<feature type="transmembrane region" description="Helical" evidence="6">
    <location>
        <begin position="216"/>
        <end position="240"/>
    </location>
</feature>
<feature type="transmembrane region" description="Helical" evidence="6">
    <location>
        <begin position="78"/>
        <end position="96"/>
    </location>
</feature>
<evidence type="ECO:0000256" key="6">
    <source>
        <dbReference type="SAM" id="Phobius"/>
    </source>
</evidence>
<dbReference type="PANTHER" id="PTHR32322">
    <property type="entry name" value="INNER MEMBRANE TRANSPORTER"/>
    <property type="match status" value="1"/>
</dbReference>
<sequence length="300" mass="32907">MAVENRRKGIVLVLLAALFWGISGTVSQYLFQTLHMSTEWVTTMRLLAGGLILLTVAYRQQGSHIFHIWRQKVDILSLLIFGIIGMIGVQYTYLAAINYGNAATATVLQYLGPAIVTAYFIALAKRLPTVKELLAVGFALFGTFLLVTHGNVNSLSISKEAFIWGILSAFGLAFYTIQPISLLRRWGAMLVVGWGMLVGGIAFSFVHAPWKFEGEWHISGLFALAFVILFGTVFAFYSYLESIKYLTPAETSLLACAEPLSAAGTSVLFLGVAFGWIDWLGTFFILATIGVLSIQKKKPS</sequence>
<keyword evidence="3 6" id="KW-0812">Transmembrane</keyword>
<evidence type="ECO:0000256" key="1">
    <source>
        <dbReference type="ARBA" id="ARBA00004127"/>
    </source>
</evidence>
<dbReference type="SUPFAM" id="SSF103481">
    <property type="entry name" value="Multidrug resistance efflux transporter EmrE"/>
    <property type="match status" value="2"/>
</dbReference>
<evidence type="ECO:0000256" key="2">
    <source>
        <dbReference type="ARBA" id="ARBA00007362"/>
    </source>
</evidence>
<dbReference type="Pfam" id="PF00892">
    <property type="entry name" value="EamA"/>
    <property type="match status" value="2"/>
</dbReference>
<evidence type="ECO:0000313" key="8">
    <source>
        <dbReference type="EMBL" id="WPK11084.1"/>
    </source>
</evidence>
<evidence type="ECO:0000256" key="5">
    <source>
        <dbReference type="ARBA" id="ARBA00023136"/>
    </source>
</evidence>
<evidence type="ECO:0000259" key="7">
    <source>
        <dbReference type="Pfam" id="PF00892"/>
    </source>
</evidence>
<gene>
    <name evidence="8" type="ORF">R6U77_14465</name>
</gene>
<accession>A0ABZ0RUJ8</accession>
<comment type="similarity">
    <text evidence="2">Belongs to the EamA transporter family.</text>
</comment>
<feature type="transmembrane region" description="Helical" evidence="6">
    <location>
        <begin position="161"/>
        <end position="177"/>
    </location>
</feature>
<reference evidence="8 9" key="1">
    <citation type="submission" date="2023-09" db="EMBL/GenBank/DDBJ databases">
        <authorList>
            <person name="Page C.A."/>
            <person name="Perez-Diaz I.M."/>
        </authorList>
    </citation>
    <scope>NUCLEOTIDE SEQUENCE [LARGE SCALE GENOMIC DNA]</scope>
    <source>
        <strain evidence="8 9">Ll15</strain>
    </source>
</reference>
<comment type="subcellular location">
    <subcellularLocation>
        <location evidence="1">Endomembrane system</location>
        <topology evidence="1">Multi-pass membrane protein</topology>
    </subcellularLocation>
</comment>
<feature type="domain" description="EamA" evidence="7">
    <location>
        <begin position="8"/>
        <end position="147"/>
    </location>
</feature>
<feature type="transmembrane region" description="Helical" evidence="6">
    <location>
        <begin position="189"/>
        <end position="210"/>
    </location>
</feature>
<evidence type="ECO:0000256" key="4">
    <source>
        <dbReference type="ARBA" id="ARBA00022989"/>
    </source>
</evidence>
<dbReference type="InterPro" id="IPR050638">
    <property type="entry name" value="AA-Vitamin_Transporters"/>
</dbReference>
<dbReference type="Proteomes" id="UP001322664">
    <property type="component" value="Chromosome"/>
</dbReference>
<feature type="transmembrane region" description="Helical" evidence="6">
    <location>
        <begin position="40"/>
        <end position="58"/>
    </location>
</feature>
<feature type="transmembrane region" description="Helical" evidence="6">
    <location>
        <begin position="276"/>
        <end position="294"/>
    </location>
</feature>
<feature type="transmembrane region" description="Helical" evidence="6">
    <location>
        <begin position="133"/>
        <end position="149"/>
    </location>
</feature>
<keyword evidence="5 6" id="KW-0472">Membrane</keyword>
<keyword evidence="4 6" id="KW-1133">Transmembrane helix</keyword>
<evidence type="ECO:0000313" key="9">
    <source>
        <dbReference type="Proteomes" id="UP001322664"/>
    </source>
</evidence>
<feature type="transmembrane region" description="Helical" evidence="6">
    <location>
        <begin position="102"/>
        <end position="121"/>
    </location>
</feature>
<dbReference type="PANTHER" id="PTHR32322:SF2">
    <property type="entry name" value="EAMA DOMAIN-CONTAINING PROTEIN"/>
    <property type="match status" value="1"/>
</dbReference>
<evidence type="ECO:0000256" key="3">
    <source>
        <dbReference type="ARBA" id="ARBA00022692"/>
    </source>
</evidence>
<dbReference type="InterPro" id="IPR000620">
    <property type="entry name" value="EamA_dom"/>
</dbReference>
<keyword evidence="9" id="KW-1185">Reference proteome</keyword>